<keyword evidence="1" id="KW-1133">Transmembrane helix</keyword>
<proteinExistence type="predicted"/>
<feature type="transmembrane region" description="Helical" evidence="1">
    <location>
        <begin position="20"/>
        <end position="46"/>
    </location>
</feature>
<comment type="caution">
    <text evidence="3">The sequence shown here is derived from an EMBL/GenBank/DDBJ whole genome shotgun (WGS) entry which is preliminary data.</text>
</comment>
<protein>
    <submittedName>
        <fullName evidence="3">DUF305 domain-containing protein</fullName>
    </submittedName>
</protein>
<evidence type="ECO:0000313" key="3">
    <source>
        <dbReference type="EMBL" id="MFC5290318.1"/>
    </source>
</evidence>
<dbReference type="Gene3D" id="1.20.1260.10">
    <property type="match status" value="1"/>
</dbReference>
<dbReference type="EMBL" id="JBHSKF010000015">
    <property type="protein sequence ID" value="MFC5290318.1"/>
    <property type="molecule type" value="Genomic_DNA"/>
</dbReference>
<evidence type="ECO:0000259" key="2">
    <source>
        <dbReference type="Pfam" id="PF03713"/>
    </source>
</evidence>
<dbReference type="InterPro" id="IPR005183">
    <property type="entry name" value="DUF305_CopM-like"/>
</dbReference>
<feature type="domain" description="DUF305" evidence="2">
    <location>
        <begin position="58"/>
        <end position="219"/>
    </location>
</feature>
<organism evidence="3 4">
    <name type="scientific">Actinokineospora guangxiensis</name>
    <dbReference type="NCBI Taxonomy" id="1490288"/>
    <lineage>
        <taxon>Bacteria</taxon>
        <taxon>Bacillati</taxon>
        <taxon>Actinomycetota</taxon>
        <taxon>Actinomycetes</taxon>
        <taxon>Pseudonocardiales</taxon>
        <taxon>Pseudonocardiaceae</taxon>
        <taxon>Actinokineospora</taxon>
    </lineage>
</organism>
<dbReference type="Pfam" id="PF03713">
    <property type="entry name" value="DUF305"/>
    <property type="match status" value="1"/>
</dbReference>
<reference evidence="4" key="1">
    <citation type="journal article" date="2019" name="Int. J. Syst. Evol. Microbiol.">
        <title>The Global Catalogue of Microorganisms (GCM) 10K type strain sequencing project: providing services to taxonomists for standard genome sequencing and annotation.</title>
        <authorList>
            <consortium name="The Broad Institute Genomics Platform"/>
            <consortium name="The Broad Institute Genome Sequencing Center for Infectious Disease"/>
            <person name="Wu L."/>
            <person name="Ma J."/>
        </authorList>
    </citation>
    <scope>NUCLEOTIDE SEQUENCE [LARGE SCALE GENOMIC DNA]</scope>
    <source>
        <strain evidence="4">CCUG 59778</strain>
    </source>
</reference>
<gene>
    <name evidence="3" type="ORF">ACFPM7_24970</name>
</gene>
<keyword evidence="1" id="KW-0812">Transmembrane</keyword>
<dbReference type="PANTHER" id="PTHR36933">
    <property type="entry name" value="SLL0788 PROTEIN"/>
    <property type="match status" value="1"/>
</dbReference>
<evidence type="ECO:0000313" key="4">
    <source>
        <dbReference type="Proteomes" id="UP001596157"/>
    </source>
</evidence>
<name>A0ABW0ESC1_9PSEU</name>
<sequence length="230" mass="24687">MEDERELTEAPPRASGGSRAAVYSIAAVAVLLVGAAIGMLLTLGVVRPESVPDDGSVDVGFTQDMRVHHLQAITMAGQARDRSTDEAVRGLAFDIESTQLDQSGRLAAWLAVWDQPELPPPGEPHMRWMPSDAGHHNQGGAGVARMPGMASTEELAKLRSLSGPELDVYFLQLMLRHHQGGLEMARFAAGNAQTSYVRTLAEKIAAGQDAETLVMRKMLADRGAQPLPFP</sequence>
<accession>A0ABW0ESC1</accession>
<evidence type="ECO:0000256" key="1">
    <source>
        <dbReference type="SAM" id="Phobius"/>
    </source>
</evidence>
<dbReference type="RefSeq" id="WP_378250202.1">
    <property type="nucleotide sequence ID" value="NZ_JBHSKF010000015.1"/>
</dbReference>
<dbReference type="InterPro" id="IPR012347">
    <property type="entry name" value="Ferritin-like"/>
</dbReference>
<dbReference type="Proteomes" id="UP001596157">
    <property type="component" value="Unassembled WGS sequence"/>
</dbReference>
<keyword evidence="1" id="KW-0472">Membrane</keyword>
<dbReference type="PANTHER" id="PTHR36933:SF1">
    <property type="entry name" value="SLL0788 PROTEIN"/>
    <property type="match status" value="1"/>
</dbReference>
<keyword evidence="4" id="KW-1185">Reference proteome</keyword>